<dbReference type="AlphaFoldDB" id="A0AAE1KJ63"/>
<feature type="region of interest" description="Disordered" evidence="9">
    <location>
        <begin position="1"/>
        <end position="56"/>
    </location>
</feature>
<dbReference type="FunFam" id="3.30.160.60:FF:000446">
    <property type="entry name" value="Zinc finger protein"/>
    <property type="match status" value="1"/>
</dbReference>
<evidence type="ECO:0000256" key="7">
    <source>
        <dbReference type="ARBA" id="ARBA00037948"/>
    </source>
</evidence>
<comment type="subcellular location">
    <subcellularLocation>
        <location evidence="1">Nucleus</location>
    </subcellularLocation>
</comment>
<dbReference type="Gene3D" id="3.30.160.60">
    <property type="entry name" value="Classic Zinc Finger"/>
    <property type="match status" value="4"/>
</dbReference>
<feature type="compositionally biased region" description="Basic and acidic residues" evidence="9">
    <location>
        <begin position="12"/>
        <end position="22"/>
    </location>
</feature>
<dbReference type="Proteomes" id="UP001286313">
    <property type="component" value="Unassembled WGS sequence"/>
</dbReference>
<dbReference type="GO" id="GO:0008270">
    <property type="term" value="F:zinc ion binding"/>
    <property type="evidence" value="ECO:0007669"/>
    <property type="project" value="UniProtKB-KW"/>
</dbReference>
<feature type="region of interest" description="Disordered" evidence="9">
    <location>
        <begin position="143"/>
        <end position="162"/>
    </location>
</feature>
<dbReference type="InterPro" id="IPR050527">
    <property type="entry name" value="Snail/Krueppel_Znf"/>
</dbReference>
<proteinExistence type="inferred from homology"/>
<dbReference type="PANTHER" id="PTHR24388">
    <property type="entry name" value="ZINC FINGER PROTEIN"/>
    <property type="match status" value="1"/>
</dbReference>
<organism evidence="11 12">
    <name type="scientific">Petrolisthes cinctipes</name>
    <name type="common">Flat porcelain crab</name>
    <dbReference type="NCBI Taxonomy" id="88211"/>
    <lineage>
        <taxon>Eukaryota</taxon>
        <taxon>Metazoa</taxon>
        <taxon>Ecdysozoa</taxon>
        <taxon>Arthropoda</taxon>
        <taxon>Crustacea</taxon>
        <taxon>Multicrustacea</taxon>
        <taxon>Malacostraca</taxon>
        <taxon>Eumalacostraca</taxon>
        <taxon>Eucarida</taxon>
        <taxon>Decapoda</taxon>
        <taxon>Pleocyemata</taxon>
        <taxon>Anomura</taxon>
        <taxon>Galatheoidea</taxon>
        <taxon>Porcellanidae</taxon>
        <taxon>Petrolisthes</taxon>
    </lineage>
</organism>
<keyword evidence="3" id="KW-0677">Repeat</keyword>
<reference evidence="11" key="1">
    <citation type="submission" date="2023-10" db="EMBL/GenBank/DDBJ databases">
        <title>Genome assemblies of two species of porcelain crab, Petrolisthes cinctipes and Petrolisthes manimaculis (Anomura: Porcellanidae).</title>
        <authorList>
            <person name="Angst P."/>
        </authorList>
    </citation>
    <scope>NUCLEOTIDE SEQUENCE</scope>
    <source>
        <strain evidence="11">PB745_01</strain>
        <tissue evidence="11">Gill</tissue>
    </source>
</reference>
<dbReference type="InterPro" id="IPR036236">
    <property type="entry name" value="Znf_C2H2_sf"/>
</dbReference>
<evidence type="ECO:0000259" key="10">
    <source>
        <dbReference type="PROSITE" id="PS50157"/>
    </source>
</evidence>
<feature type="domain" description="C2H2-type" evidence="10">
    <location>
        <begin position="117"/>
        <end position="145"/>
    </location>
</feature>
<evidence type="ECO:0000256" key="6">
    <source>
        <dbReference type="ARBA" id="ARBA00023242"/>
    </source>
</evidence>
<dbReference type="PROSITE" id="PS00028">
    <property type="entry name" value="ZINC_FINGER_C2H2_1"/>
    <property type="match status" value="2"/>
</dbReference>
<feature type="domain" description="C2H2-type" evidence="10">
    <location>
        <begin position="509"/>
        <end position="536"/>
    </location>
</feature>
<keyword evidence="6" id="KW-0539">Nucleus</keyword>
<feature type="region of interest" description="Disordered" evidence="9">
    <location>
        <begin position="260"/>
        <end position="300"/>
    </location>
</feature>
<dbReference type="GO" id="GO:0000981">
    <property type="term" value="F:DNA-binding transcription factor activity, RNA polymerase II-specific"/>
    <property type="evidence" value="ECO:0007669"/>
    <property type="project" value="TreeGrafter"/>
</dbReference>
<evidence type="ECO:0000256" key="3">
    <source>
        <dbReference type="ARBA" id="ARBA00022737"/>
    </source>
</evidence>
<dbReference type="GO" id="GO:0000978">
    <property type="term" value="F:RNA polymerase II cis-regulatory region sequence-specific DNA binding"/>
    <property type="evidence" value="ECO:0007669"/>
    <property type="project" value="TreeGrafter"/>
</dbReference>
<accession>A0AAE1KJ63</accession>
<dbReference type="SUPFAM" id="SSF57667">
    <property type="entry name" value="beta-beta-alpha zinc fingers"/>
    <property type="match status" value="2"/>
</dbReference>
<evidence type="ECO:0000256" key="2">
    <source>
        <dbReference type="ARBA" id="ARBA00022723"/>
    </source>
</evidence>
<evidence type="ECO:0000313" key="11">
    <source>
        <dbReference type="EMBL" id="KAK3874163.1"/>
    </source>
</evidence>
<protein>
    <recommendedName>
        <fullName evidence="10">C2H2-type domain-containing protein</fullName>
    </recommendedName>
</protein>
<comment type="caution">
    <text evidence="11">The sequence shown here is derived from an EMBL/GenBank/DDBJ whole genome shotgun (WGS) entry which is preliminary data.</text>
</comment>
<keyword evidence="2" id="KW-0479">Metal-binding</keyword>
<evidence type="ECO:0000256" key="1">
    <source>
        <dbReference type="ARBA" id="ARBA00004123"/>
    </source>
</evidence>
<keyword evidence="5" id="KW-0862">Zinc</keyword>
<comment type="similarity">
    <text evidence="7">Belongs to the snail C2H2-type zinc-finger protein family.</text>
</comment>
<dbReference type="SMART" id="SM00355">
    <property type="entry name" value="ZnF_C2H2"/>
    <property type="match status" value="5"/>
</dbReference>
<name>A0AAE1KJ63_PETCI</name>
<keyword evidence="12" id="KW-1185">Reference proteome</keyword>
<evidence type="ECO:0000256" key="9">
    <source>
        <dbReference type="SAM" id="MobiDB-lite"/>
    </source>
</evidence>
<keyword evidence="4 8" id="KW-0863">Zinc-finger</keyword>
<evidence type="ECO:0000256" key="8">
    <source>
        <dbReference type="PROSITE-ProRule" id="PRU00042"/>
    </source>
</evidence>
<dbReference type="FunFam" id="3.30.160.60:FF:000744">
    <property type="entry name" value="zinc finger E-box-binding homeobox 1"/>
    <property type="match status" value="1"/>
</dbReference>
<dbReference type="PANTHER" id="PTHR24388:SF54">
    <property type="entry name" value="PROTEIN ESCARGOT"/>
    <property type="match status" value="1"/>
</dbReference>
<gene>
    <name evidence="11" type="ORF">Pcinc_020872</name>
</gene>
<sequence length="594" mass="65403">MRDSPLGGDAEEFLRRLEDRSRPQNSAPPPHPRLAMTNLNPSPYQPPRHLCHTSSGVNSCDPAPSHLYLTSGANNCDQASSYLHQTTRGVNKEQAPGHMYQTLSGTNSSDQASGQVYYCCSCPYSATTVRELVTHRQVVHREGDPNSRLLPPPLLPPQQLHRPNIPTRVLSQEEREQKIYKCPYCDTQDAGHLLGHFCKTLDPLTPSPSGGFTLQHQQMPQPASTTSALRAPRMPHSTYPPLSASSGELDSLLVTFGAPAQAQGGGSSTGYEGPSVPSFTSAVPTPLPASSSSSSTGPPQIQYPCPWCQRVFTKSSNLKRHILTHTGEKPYACPICPYRATQKVQGTGHQRLTSGLHLHHPKGQRSADPHLHALYRRRVAAPNTDYPDRQKGGDTGPLTEKACHVDDSFKTSSQSQESDLVEVIPESYKALQADEAFAQVIFKNVNLSEHPNAPQELQISLDGQLLSDPSAHRLPGQFPIEGLVGQENTPVDPQQEAVGTYETGPQSKYVCQWCGRSFDRVSNLKRHTLLHSGIKPFKCLYCNYRATQKANVVQHLASRHREEMRALLHNNINVNDILVPSGPMPKDKEEKYLH</sequence>
<evidence type="ECO:0000256" key="4">
    <source>
        <dbReference type="ARBA" id="ARBA00022771"/>
    </source>
</evidence>
<dbReference type="Pfam" id="PF00096">
    <property type="entry name" value="zf-C2H2"/>
    <property type="match status" value="2"/>
</dbReference>
<evidence type="ECO:0000313" key="12">
    <source>
        <dbReference type="Proteomes" id="UP001286313"/>
    </source>
</evidence>
<feature type="domain" description="C2H2-type" evidence="10">
    <location>
        <begin position="303"/>
        <end position="330"/>
    </location>
</feature>
<dbReference type="InterPro" id="IPR013087">
    <property type="entry name" value="Znf_C2H2_type"/>
</dbReference>
<dbReference type="GO" id="GO:0005634">
    <property type="term" value="C:nucleus"/>
    <property type="evidence" value="ECO:0007669"/>
    <property type="project" value="UniProtKB-SubCell"/>
</dbReference>
<dbReference type="PROSITE" id="PS50157">
    <property type="entry name" value="ZINC_FINGER_C2H2_2"/>
    <property type="match status" value="3"/>
</dbReference>
<dbReference type="EMBL" id="JAWQEG010002131">
    <property type="protein sequence ID" value="KAK3874163.1"/>
    <property type="molecule type" value="Genomic_DNA"/>
</dbReference>
<feature type="compositionally biased region" description="Low complexity" evidence="9">
    <location>
        <begin position="280"/>
        <end position="299"/>
    </location>
</feature>
<evidence type="ECO:0000256" key="5">
    <source>
        <dbReference type="ARBA" id="ARBA00022833"/>
    </source>
</evidence>